<dbReference type="RefSeq" id="WP_354641218.1">
    <property type="nucleotide sequence ID" value="NZ_CP159872.1"/>
</dbReference>
<dbReference type="SMART" id="SM00418">
    <property type="entry name" value="HTH_ARSR"/>
    <property type="match status" value="1"/>
</dbReference>
<name>A0AAU8JWT3_9ACTN</name>
<sequence>MKEREVSDVATLKALADPVRLAILNMMWKHEPEPMSVKEVAAAIEESPNKLYRHIRQLEQVELIRVAETRLVSGIVESRYRVAQHSLRLSREAFAGDTSDHPEALAALLATVDLIRSDFRGHYLANRLDLGPGDGSAPAPGMFSHFSMRIRPERLVRLRNQIRGLLDELAEEGDSADEDAIDVTLFTMLYALKPNDPHGR</sequence>
<dbReference type="InterPro" id="IPR036388">
    <property type="entry name" value="WH-like_DNA-bd_sf"/>
</dbReference>
<dbReference type="CDD" id="cd00090">
    <property type="entry name" value="HTH_ARSR"/>
    <property type="match status" value="1"/>
</dbReference>
<proteinExistence type="predicted"/>
<dbReference type="InterPro" id="IPR011991">
    <property type="entry name" value="ArsR-like_HTH"/>
</dbReference>
<gene>
    <name evidence="2" type="ORF">ABWK59_15785</name>
</gene>
<dbReference type="InterPro" id="IPR001845">
    <property type="entry name" value="HTH_ArsR_DNA-bd_dom"/>
</dbReference>
<dbReference type="KEGG" id="kcm:ABWK59_15785"/>
<protein>
    <submittedName>
        <fullName evidence="2">Helix-turn-helix domain-containing protein</fullName>
    </submittedName>
</protein>
<reference evidence="2" key="1">
    <citation type="submission" date="2024-06" db="EMBL/GenBank/DDBJ databases">
        <title>The genome sequences of Kitasatospora sp. strain HUAS MG31.</title>
        <authorList>
            <person name="Mo P."/>
        </authorList>
    </citation>
    <scope>NUCLEOTIDE SEQUENCE</scope>
    <source>
        <strain evidence="2">HUAS MG31</strain>
    </source>
</reference>
<evidence type="ECO:0000259" key="1">
    <source>
        <dbReference type="SMART" id="SM00418"/>
    </source>
</evidence>
<dbReference type="SUPFAM" id="SSF46785">
    <property type="entry name" value="Winged helix' DNA-binding domain"/>
    <property type="match status" value="1"/>
</dbReference>
<accession>A0AAU8JWT3</accession>
<evidence type="ECO:0000313" key="2">
    <source>
        <dbReference type="EMBL" id="XCM80279.1"/>
    </source>
</evidence>
<dbReference type="InterPro" id="IPR036390">
    <property type="entry name" value="WH_DNA-bd_sf"/>
</dbReference>
<dbReference type="GO" id="GO:0003700">
    <property type="term" value="F:DNA-binding transcription factor activity"/>
    <property type="evidence" value="ECO:0007669"/>
    <property type="project" value="InterPro"/>
</dbReference>
<feature type="domain" description="HTH arsR-type" evidence="1">
    <location>
        <begin position="10"/>
        <end position="96"/>
    </location>
</feature>
<dbReference type="EMBL" id="CP159872">
    <property type="protein sequence ID" value="XCM80279.1"/>
    <property type="molecule type" value="Genomic_DNA"/>
</dbReference>
<organism evidence="2">
    <name type="scientific">Kitasatospora camelliae</name>
    <dbReference type="NCBI Taxonomy" id="3156397"/>
    <lineage>
        <taxon>Bacteria</taxon>
        <taxon>Bacillati</taxon>
        <taxon>Actinomycetota</taxon>
        <taxon>Actinomycetes</taxon>
        <taxon>Kitasatosporales</taxon>
        <taxon>Streptomycetaceae</taxon>
        <taxon>Kitasatospora</taxon>
    </lineage>
</organism>
<dbReference type="Pfam" id="PF12840">
    <property type="entry name" value="HTH_20"/>
    <property type="match status" value="1"/>
</dbReference>
<dbReference type="AlphaFoldDB" id="A0AAU8JWT3"/>
<dbReference type="Gene3D" id="1.10.10.10">
    <property type="entry name" value="Winged helix-like DNA-binding domain superfamily/Winged helix DNA-binding domain"/>
    <property type="match status" value="1"/>
</dbReference>